<protein>
    <submittedName>
        <fullName evidence="3">SUMF1/EgtB/PvdO family nonheme iron enzyme</fullName>
    </submittedName>
</protein>
<comment type="caution">
    <text evidence="3">The sequence shown here is derived from an EMBL/GenBank/DDBJ whole genome shotgun (WGS) entry which is preliminary data.</text>
</comment>
<dbReference type="Gene3D" id="3.90.1580.10">
    <property type="entry name" value="paralog of FGE (formylglycine-generating enzyme)"/>
    <property type="match status" value="1"/>
</dbReference>
<dbReference type="InterPro" id="IPR011009">
    <property type="entry name" value="Kinase-like_dom_sf"/>
</dbReference>
<dbReference type="AlphaFoldDB" id="A0A7V9ABT7"/>
<dbReference type="PROSITE" id="PS00108">
    <property type="entry name" value="PROTEIN_KINASE_ST"/>
    <property type="match status" value="1"/>
</dbReference>
<dbReference type="Proteomes" id="UP000542342">
    <property type="component" value="Unassembled WGS sequence"/>
</dbReference>
<dbReference type="InterPro" id="IPR051043">
    <property type="entry name" value="Sulfatase_Mod_Factor_Kinase"/>
</dbReference>
<proteinExistence type="predicted"/>
<gene>
    <name evidence="3" type="ORF">H0921_09325</name>
</gene>
<organism evidence="3 4">
    <name type="scientific">Thermogemmata fonticola</name>
    <dbReference type="NCBI Taxonomy" id="2755323"/>
    <lineage>
        <taxon>Bacteria</taxon>
        <taxon>Pseudomonadati</taxon>
        <taxon>Planctomycetota</taxon>
        <taxon>Planctomycetia</taxon>
        <taxon>Gemmatales</taxon>
        <taxon>Gemmataceae</taxon>
        <taxon>Thermogemmata</taxon>
    </lineage>
</organism>
<dbReference type="Gene3D" id="1.10.510.10">
    <property type="entry name" value="Transferase(Phosphotransferase) domain 1"/>
    <property type="match status" value="1"/>
</dbReference>
<dbReference type="InterPro" id="IPR005532">
    <property type="entry name" value="SUMF_dom"/>
</dbReference>
<dbReference type="Pfam" id="PF00069">
    <property type="entry name" value="Pkinase"/>
    <property type="match status" value="1"/>
</dbReference>
<dbReference type="InterPro" id="IPR008271">
    <property type="entry name" value="Ser/Thr_kinase_AS"/>
</dbReference>
<name>A0A7V9ABT7_9BACT</name>
<feature type="domain" description="Protein kinase" evidence="2">
    <location>
        <begin position="151"/>
        <end position="426"/>
    </location>
</feature>
<accession>A0A7V9ABT7</accession>
<dbReference type="InterPro" id="IPR016187">
    <property type="entry name" value="CTDL_fold"/>
</dbReference>
<dbReference type="InterPro" id="IPR042095">
    <property type="entry name" value="SUMF_sf"/>
</dbReference>
<evidence type="ECO:0000313" key="4">
    <source>
        <dbReference type="Proteomes" id="UP000542342"/>
    </source>
</evidence>
<dbReference type="PANTHER" id="PTHR23150">
    <property type="entry name" value="SULFATASE MODIFYING FACTOR 1, 2"/>
    <property type="match status" value="1"/>
</dbReference>
<evidence type="ECO:0000259" key="2">
    <source>
        <dbReference type="PROSITE" id="PS50011"/>
    </source>
</evidence>
<dbReference type="EMBL" id="JACEFB010000005">
    <property type="protein sequence ID" value="MBA2226358.1"/>
    <property type="molecule type" value="Genomic_DNA"/>
</dbReference>
<evidence type="ECO:0000256" key="1">
    <source>
        <dbReference type="SAM" id="MobiDB-lite"/>
    </source>
</evidence>
<dbReference type="Pfam" id="PF03781">
    <property type="entry name" value="FGE-sulfatase"/>
    <property type="match status" value="1"/>
</dbReference>
<reference evidence="3 4" key="1">
    <citation type="submission" date="2020-07" db="EMBL/GenBank/DDBJ databases">
        <title>Thermogemmata thermophila gen. nov., sp. nov., a novel moderate thermophilic planctomycete from a Kamchatka hot spring.</title>
        <authorList>
            <person name="Elcheninov A.G."/>
            <person name="Podosokorskaya O.A."/>
            <person name="Kovaleva O.L."/>
            <person name="Novikov A."/>
            <person name="Bonch-Osmolovskaya E.A."/>
            <person name="Toshchakov S.V."/>
            <person name="Kublanov I.V."/>
        </authorList>
    </citation>
    <scope>NUCLEOTIDE SEQUENCE [LARGE SCALE GENOMIC DNA]</scope>
    <source>
        <strain evidence="3 4">2918</strain>
    </source>
</reference>
<feature type="compositionally biased region" description="Basic residues" evidence="1">
    <location>
        <begin position="559"/>
        <end position="570"/>
    </location>
</feature>
<keyword evidence="4" id="KW-1185">Reference proteome</keyword>
<dbReference type="GO" id="GO:0005524">
    <property type="term" value="F:ATP binding"/>
    <property type="evidence" value="ECO:0007669"/>
    <property type="project" value="InterPro"/>
</dbReference>
<dbReference type="PANTHER" id="PTHR23150:SF19">
    <property type="entry name" value="FORMYLGLYCINE-GENERATING ENZYME"/>
    <property type="match status" value="1"/>
</dbReference>
<dbReference type="SMART" id="SM00220">
    <property type="entry name" value="S_TKc"/>
    <property type="match status" value="1"/>
</dbReference>
<sequence>MPLLQALLESVAQALCEKGRKALLGQWPFADVLSDVTRTAFDYLHRKLVGPDQRLAFQMCAAVEGPELERRLSELIEDLSLTHAVPKEQLRDYLRALPATVRQMFRRPSDPQGRTAPEQFQILKAEELAAFLPPRIPRYRPGDQPPILEGWKLVELRGFGECSETWVAEHPSQPELSPAVIKLAVDPESNERVRSSAELFQKVFTLNGIAGIVPLRSVYLPHDVKEPAALESPFLSGYDLGGLLYEWKWRYDTPKPEAALKLMRRITAVVAEAHKRGIIHRDLKPSNILLKPTDDRKFTLWIADYGWGQIESMRSLEIARVGPRAEQLRLSQRGSATALYASPQQMKKEAPAPSDDVHALGMIWYQLLSRDPAASAPVGNEWIEEFRPYGFTDSQARVLQACLSTRPDRRPKDAVALGEMLAQVTVAPPSEIPDGSRLISLRDPGSSVIHAPSVTIRGKPEASEAAAHTAAAILTAAGAAAAAIASTSPSSTTAGLRIIRNSIGMTFVRINPGTFLMGSPEDEPGRREGESPQHEVRITKPFYISVTPVTQEQYEKVKNKNPSRFRRHRGGGPDHPVENVTWDQAMRFCDRLSRMPEEEIHHRIYRLPTEAEWEYACRAGTTTPFYCGKQLTGEYAIFAGSGGKYGGKSTAPVGQTLANAWGLHDMHGNVFEWVQDWFDEYYYFDSPSEDPTGPKTGTLRTIRGGCWESPAHDCRSAARRGHMPDAPSETIGFRVVLVIA</sequence>
<evidence type="ECO:0000313" key="3">
    <source>
        <dbReference type="EMBL" id="MBA2226358.1"/>
    </source>
</evidence>
<dbReference type="GO" id="GO:0004672">
    <property type="term" value="F:protein kinase activity"/>
    <property type="evidence" value="ECO:0007669"/>
    <property type="project" value="InterPro"/>
</dbReference>
<dbReference type="RefSeq" id="WP_194537790.1">
    <property type="nucleotide sequence ID" value="NZ_JACEFB010000005.1"/>
</dbReference>
<dbReference type="SUPFAM" id="SSF56436">
    <property type="entry name" value="C-type lectin-like"/>
    <property type="match status" value="1"/>
</dbReference>
<dbReference type="InterPro" id="IPR000719">
    <property type="entry name" value="Prot_kinase_dom"/>
</dbReference>
<dbReference type="GO" id="GO:0120147">
    <property type="term" value="F:formylglycine-generating oxidase activity"/>
    <property type="evidence" value="ECO:0007669"/>
    <property type="project" value="TreeGrafter"/>
</dbReference>
<dbReference type="SUPFAM" id="SSF56112">
    <property type="entry name" value="Protein kinase-like (PK-like)"/>
    <property type="match status" value="1"/>
</dbReference>
<dbReference type="PROSITE" id="PS50011">
    <property type="entry name" value="PROTEIN_KINASE_DOM"/>
    <property type="match status" value="1"/>
</dbReference>
<feature type="region of interest" description="Disordered" evidence="1">
    <location>
        <begin position="555"/>
        <end position="579"/>
    </location>
</feature>